<dbReference type="CDD" id="cd03784">
    <property type="entry name" value="GT1_Gtf-like"/>
    <property type="match status" value="1"/>
</dbReference>
<dbReference type="PANTHER" id="PTHR48050">
    <property type="entry name" value="STEROL 3-BETA-GLUCOSYLTRANSFERASE"/>
    <property type="match status" value="1"/>
</dbReference>
<keyword evidence="4" id="KW-0808">Transferase</keyword>
<sequence length="528" mass="56405">MAGAGGPGGADSCSIARSALAGWRWGPTGRCAGHGCRAVAGALPDGVRGLRAVGGLLCATVLDAAGGQRSRAHRPSRGTRAGGPRGVRRLHPLPAPARERHRAGRVRIVVTAAGSRGDVQPCAALGLGLKEAGHEVILAGWEPYRTMAESRGLAFWPVAGPDPDRLVEALVAAGRNPFGYARRFRPLLRPHVGQGLRDCLAACEGADAVIYTPLGFAGFMAAEHLGLPSVGSVVTPLFIRDGGFPSAMFGKPLPLPGHLYNRLSHPATEQLYWRTVEPLVAEARREVGLPAMPRLRGPLGEMHRQKRPFLLGWSPHVLPTDGRRDAWMHTTGYWFLGREEGWRPPEKLRRFLEAGEPPVALGLGSMGHTRASEAGRIVSLTAEALRLAGLRGVLVSDYGDADADLHEDVIRVPGGVPYDWLFPKVSVAVHHGGAGTTAEALRAGTPSVVVPVVPDQQFWGWRVHALGVSPAPISHKKLTAENLSSAILQAATDPEIRQRCENLGSKIKAENGVAQAVRTFERYVQRRP</sequence>
<dbReference type="InterPro" id="IPR050426">
    <property type="entry name" value="Glycosyltransferase_28"/>
</dbReference>
<accession>A0A6G8Q6V0</accession>
<proteinExistence type="predicted"/>
<reference evidence="4 5" key="1">
    <citation type="submission" date="2019-10" db="EMBL/GenBank/DDBJ databases">
        <title>Rubrobacter sp nov SCSIO 52090 isolated from a deep-sea sediment in the South China Sea.</title>
        <authorList>
            <person name="Chen R.W."/>
        </authorList>
    </citation>
    <scope>NUCLEOTIDE SEQUENCE [LARGE SCALE GENOMIC DNA]</scope>
    <source>
        <strain evidence="4 5">SCSIO 52909</strain>
    </source>
</reference>
<evidence type="ECO:0000313" key="4">
    <source>
        <dbReference type="EMBL" id="QIN82214.1"/>
    </source>
</evidence>
<organism evidence="4 5">
    <name type="scientific">Rubrobacter tropicus</name>
    <dbReference type="NCBI Taxonomy" id="2653851"/>
    <lineage>
        <taxon>Bacteria</taxon>
        <taxon>Bacillati</taxon>
        <taxon>Actinomycetota</taxon>
        <taxon>Rubrobacteria</taxon>
        <taxon>Rubrobacterales</taxon>
        <taxon>Rubrobacteraceae</taxon>
        <taxon>Rubrobacter</taxon>
    </lineage>
</organism>
<dbReference type="PANTHER" id="PTHR48050:SF13">
    <property type="entry name" value="STEROL 3-BETA-GLUCOSYLTRANSFERASE UGT80A2"/>
    <property type="match status" value="1"/>
</dbReference>
<dbReference type="SUPFAM" id="SSF53756">
    <property type="entry name" value="UDP-Glycosyltransferase/glycogen phosphorylase"/>
    <property type="match status" value="1"/>
</dbReference>
<dbReference type="InterPro" id="IPR010610">
    <property type="entry name" value="EryCIII-like_C"/>
</dbReference>
<dbReference type="FunFam" id="3.40.50.2000:FF:000009">
    <property type="entry name" value="Sterol 3-beta-glucosyltransferase UGT80A2"/>
    <property type="match status" value="1"/>
</dbReference>
<dbReference type="InterPro" id="IPR004276">
    <property type="entry name" value="GlycoTrans_28_N"/>
</dbReference>
<dbReference type="GO" id="GO:0033072">
    <property type="term" value="P:vancomycin biosynthetic process"/>
    <property type="evidence" value="ECO:0007669"/>
    <property type="project" value="UniProtKB-ARBA"/>
</dbReference>
<dbReference type="GO" id="GO:0008194">
    <property type="term" value="F:UDP-glycosyltransferase activity"/>
    <property type="evidence" value="ECO:0007669"/>
    <property type="project" value="InterPro"/>
</dbReference>
<dbReference type="EMBL" id="CP045119">
    <property type="protein sequence ID" value="QIN82214.1"/>
    <property type="molecule type" value="Genomic_DNA"/>
</dbReference>
<protein>
    <submittedName>
        <fullName evidence="4">Glycosyltransferase</fullName>
    </submittedName>
</protein>
<dbReference type="Pfam" id="PF06722">
    <property type="entry name" value="EryCIII-like_C"/>
    <property type="match status" value="1"/>
</dbReference>
<feature type="domain" description="Glycosyltransferase family 28 N-terminal" evidence="2">
    <location>
        <begin position="108"/>
        <end position="161"/>
    </location>
</feature>
<dbReference type="AlphaFoldDB" id="A0A6G8Q6V0"/>
<evidence type="ECO:0000259" key="2">
    <source>
        <dbReference type="Pfam" id="PF03033"/>
    </source>
</evidence>
<dbReference type="InterPro" id="IPR002213">
    <property type="entry name" value="UDP_glucos_trans"/>
</dbReference>
<feature type="domain" description="Erythromycin biosynthesis protein CIII-like C-terminal" evidence="3">
    <location>
        <begin position="408"/>
        <end position="509"/>
    </location>
</feature>
<name>A0A6G8Q6V0_9ACTN</name>
<feature type="region of interest" description="Disordered" evidence="1">
    <location>
        <begin position="68"/>
        <end position="87"/>
    </location>
</feature>
<evidence type="ECO:0000256" key="1">
    <source>
        <dbReference type="SAM" id="MobiDB-lite"/>
    </source>
</evidence>
<keyword evidence="5" id="KW-1185">Reference proteome</keyword>
<dbReference type="GO" id="GO:0005975">
    <property type="term" value="P:carbohydrate metabolic process"/>
    <property type="evidence" value="ECO:0007669"/>
    <property type="project" value="InterPro"/>
</dbReference>
<dbReference type="Gene3D" id="3.40.50.2000">
    <property type="entry name" value="Glycogen Phosphorylase B"/>
    <property type="match status" value="2"/>
</dbReference>
<dbReference type="Proteomes" id="UP000501452">
    <property type="component" value="Chromosome"/>
</dbReference>
<dbReference type="Pfam" id="PF03033">
    <property type="entry name" value="Glyco_transf_28"/>
    <property type="match status" value="1"/>
</dbReference>
<gene>
    <name evidence="4" type="ORF">GBA63_05805</name>
</gene>
<dbReference type="KEGG" id="rub:GBA63_05805"/>
<dbReference type="GO" id="GO:0016758">
    <property type="term" value="F:hexosyltransferase activity"/>
    <property type="evidence" value="ECO:0007669"/>
    <property type="project" value="InterPro"/>
</dbReference>
<evidence type="ECO:0000259" key="3">
    <source>
        <dbReference type="Pfam" id="PF06722"/>
    </source>
</evidence>
<evidence type="ECO:0000313" key="5">
    <source>
        <dbReference type="Proteomes" id="UP000501452"/>
    </source>
</evidence>